<dbReference type="AlphaFoldDB" id="A0A5E8BRI7"/>
<dbReference type="SUPFAM" id="SSF55486">
    <property type="entry name" value="Metalloproteases ('zincins'), catalytic domain"/>
    <property type="match status" value="1"/>
</dbReference>
<evidence type="ECO:0000256" key="11">
    <source>
        <dbReference type="RuleBase" id="RU364040"/>
    </source>
</evidence>
<dbReference type="EMBL" id="CABVLU010000003">
    <property type="protein sequence ID" value="VVT53973.1"/>
    <property type="molecule type" value="Genomic_DNA"/>
</dbReference>
<dbReference type="GO" id="GO:0006508">
    <property type="term" value="P:proteolysis"/>
    <property type="evidence" value="ECO:0007669"/>
    <property type="project" value="UniProtKB-KW"/>
</dbReference>
<evidence type="ECO:0000256" key="3">
    <source>
        <dbReference type="ARBA" id="ARBA00022670"/>
    </source>
</evidence>
<evidence type="ECO:0000259" key="14">
    <source>
        <dbReference type="Pfam" id="PF17900"/>
    </source>
</evidence>
<evidence type="ECO:0000256" key="8">
    <source>
        <dbReference type="PIRSR" id="PIRSR634016-1"/>
    </source>
</evidence>
<feature type="domain" description="Aminopeptidase N-like N-terminal" evidence="14">
    <location>
        <begin position="25"/>
        <end position="210"/>
    </location>
</feature>
<evidence type="ECO:0000256" key="6">
    <source>
        <dbReference type="ARBA" id="ARBA00022833"/>
    </source>
</evidence>
<feature type="active site" description="Proton acceptor" evidence="8">
    <location>
        <position position="317"/>
    </location>
</feature>
<dbReference type="GO" id="GO:0043171">
    <property type="term" value="P:peptide catabolic process"/>
    <property type="evidence" value="ECO:0007669"/>
    <property type="project" value="TreeGrafter"/>
</dbReference>
<feature type="binding site" evidence="9">
    <location>
        <position position="320"/>
    </location>
    <ligand>
        <name>Zn(2+)</name>
        <dbReference type="ChEBI" id="CHEBI:29105"/>
        <note>catalytic</note>
    </ligand>
</feature>
<dbReference type="GO" id="GO:0042277">
    <property type="term" value="F:peptide binding"/>
    <property type="evidence" value="ECO:0007669"/>
    <property type="project" value="TreeGrafter"/>
</dbReference>
<dbReference type="Gene3D" id="1.25.50.20">
    <property type="match status" value="1"/>
</dbReference>
<keyword evidence="16" id="KW-1185">Reference proteome</keyword>
<dbReference type="InterPro" id="IPR024571">
    <property type="entry name" value="ERAP1-like_C_dom"/>
</dbReference>
<evidence type="ECO:0000256" key="5">
    <source>
        <dbReference type="ARBA" id="ARBA00022801"/>
    </source>
</evidence>
<dbReference type="Gene3D" id="2.60.40.1730">
    <property type="entry name" value="tricorn interacting facor f3 domain"/>
    <property type="match status" value="1"/>
</dbReference>
<dbReference type="InterPro" id="IPR027268">
    <property type="entry name" value="Peptidase_M4/M1_CTD_sf"/>
</dbReference>
<dbReference type="Gene3D" id="2.60.40.1910">
    <property type="match status" value="1"/>
</dbReference>
<dbReference type="Pfam" id="PF11838">
    <property type="entry name" value="ERAP1_C"/>
    <property type="match status" value="1"/>
</dbReference>
<dbReference type="GO" id="GO:0008270">
    <property type="term" value="F:zinc ion binding"/>
    <property type="evidence" value="ECO:0007669"/>
    <property type="project" value="UniProtKB-UniRule"/>
</dbReference>
<dbReference type="Proteomes" id="UP000398389">
    <property type="component" value="Unassembled WGS sequence"/>
</dbReference>
<proteinExistence type="inferred from homology"/>
<evidence type="ECO:0000259" key="12">
    <source>
        <dbReference type="Pfam" id="PF01433"/>
    </source>
</evidence>
<name>A0A5E8BRI7_9ASCO</name>
<evidence type="ECO:0000256" key="1">
    <source>
        <dbReference type="ARBA" id="ARBA00010136"/>
    </source>
</evidence>
<evidence type="ECO:0000256" key="4">
    <source>
        <dbReference type="ARBA" id="ARBA00022723"/>
    </source>
</evidence>
<dbReference type="InterPro" id="IPR034016">
    <property type="entry name" value="M1_APN-typ"/>
</dbReference>
<sequence length="876" mass="98004">MCYSADGASASSKIPERQLLPTNVKPTNYNLTLNPNFETFKFDGNVVISLDIQETSSSITINSLEIDVIKSTLKVDDGAPVEPVTTTFNKDDTTVTFEFKDEFKKGSKAVLDIEYVGLLNDKLAGFYRSKYTDDNGVTKYLATTQMEPADARRAFPGFDEPALKATYDITLIHDKNLTALSNMDVKETRPLDNDKVATVFNTTPVMSSYLVAFIVGEFNYVESNLFRVPVRVYTTPGLESRAQFSADLGAKTLAFFEKTFDVKYPLPKMDMIGIHDFSAGAMENWGLVTYRVVDLLFDEKNDSAATKQRVAEVVQHELAHQWFGDLVTMEWWDGLWLNEGFATWMSWFSCNEFYPDWRVWETYVGDTLQSSLGLDALRSSHPIEVPVSKADEINQIFDAISYSKGSSVLKMLANYLGEDNFIKGISDYLKLHKYSNTKTEDLWNALENASGKNVSAVMNTWTKKVGFPVVSVEEDGDKITVTQNRFLNTGDPTPAEDETIYPINLALRTKDGIDETILLENRTATITVKDPSFFKLNGDQAGIYRVKYSPERVSKLAKSADLLSVEDRMGLVADARALASSGYSKTSAFLELINGWKNESEPNVWDSVLGNYASVKRAWLFQPKDINEALKKLQASLVENKSLELGWEIKPQDGLLLQQLKANLYSAAVGAEIPSFIDDALAKFKNYSAGNENAIDPNLRGAVFRAAGKYGGKEAFDKLLSIYHKKSSVEGLTAVRSLGYSTDKDLRAKALNFTLDGTIRTQDVSYIFAPFSTTTESIEQVWSWFKENWDKLSEIYPASLGLLARVVGGASAGFSTKEQLADFEAFFKDKDTKGYDQTLANTKDRLHAYISWTERDSKDVEAWLTSRGYLERDAKL</sequence>
<evidence type="ECO:0000256" key="10">
    <source>
        <dbReference type="PIRSR" id="PIRSR634016-4"/>
    </source>
</evidence>
<keyword evidence="3 11" id="KW-0645">Protease</keyword>
<dbReference type="GO" id="GO:0005737">
    <property type="term" value="C:cytoplasm"/>
    <property type="evidence" value="ECO:0007669"/>
    <property type="project" value="TreeGrafter"/>
</dbReference>
<reference evidence="15 16" key="1">
    <citation type="submission" date="2019-09" db="EMBL/GenBank/DDBJ databases">
        <authorList>
            <person name="Brejova B."/>
        </authorList>
    </citation>
    <scope>NUCLEOTIDE SEQUENCE [LARGE SCALE GENOMIC DNA]</scope>
</reference>
<dbReference type="Pfam" id="PF01433">
    <property type="entry name" value="Peptidase_M1"/>
    <property type="match status" value="1"/>
</dbReference>
<dbReference type="PANTHER" id="PTHR11533:SF174">
    <property type="entry name" value="PUROMYCIN-SENSITIVE AMINOPEPTIDASE-RELATED"/>
    <property type="match status" value="1"/>
</dbReference>
<dbReference type="OrthoDB" id="10031169at2759"/>
<keyword evidence="7 11" id="KW-0482">Metalloprotease</keyword>
<dbReference type="FunFam" id="1.25.50.20:FF:000002">
    <property type="entry name" value="Aminopeptidase"/>
    <property type="match status" value="1"/>
</dbReference>
<dbReference type="InterPro" id="IPR050344">
    <property type="entry name" value="Peptidase_M1_aminopeptidases"/>
</dbReference>
<dbReference type="FunFam" id="1.10.390.10:FF:000001">
    <property type="entry name" value="Aminopeptidase"/>
    <property type="match status" value="1"/>
</dbReference>
<feature type="domain" description="Peptidase M1 membrane alanine aminopeptidase" evidence="12">
    <location>
        <begin position="245"/>
        <end position="461"/>
    </location>
</feature>
<accession>A0A5E8BRI7</accession>
<comment type="cofactor">
    <cofactor evidence="9 11">
        <name>Zn(2+)</name>
        <dbReference type="ChEBI" id="CHEBI:29105"/>
    </cofactor>
    <text evidence="9 11">Binds 1 zinc ion per subunit.</text>
</comment>
<protein>
    <recommendedName>
        <fullName evidence="11">Aminopeptidase</fullName>
        <ecNumber evidence="11">3.4.11.-</ecNumber>
    </recommendedName>
</protein>
<keyword evidence="6 9" id="KW-0862">Zinc</keyword>
<dbReference type="GO" id="GO:0016020">
    <property type="term" value="C:membrane"/>
    <property type="evidence" value="ECO:0007669"/>
    <property type="project" value="TreeGrafter"/>
</dbReference>
<evidence type="ECO:0000313" key="16">
    <source>
        <dbReference type="Proteomes" id="UP000398389"/>
    </source>
</evidence>
<dbReference type="GO" id="GO:0070006">
    <property type="term" value="F:metalloaminopeptidase activity"/>
    <property type="evidence" value="ECO:0007669"/>
    <property type="project" value="TreeGrafter"/>
</dbReference>
<dbReference type="FunFam" id="2.60.40.1910:FF:000004">
    <property type="entry name" value="Aminopeptidase"/>
    <property type="match status" value="1"/>
</dbReference>
<dbReference type="PANTHER" id="PTHR11533">
    <property type="entry name" value="PROTEASE M1 ZINC METALLOPROTEASE"/>
    <property type="match status" value="1"/>
</dbReference>
<dbReference type="Gene3D" id="1.10.390.10">
    <property type="entry name" value="Neutral Protease Domain 2"/>
    <property type="match status" value="1"/>
</dbReference>
<dbReference type="CDD" id="cd09601">
    <property type="entry name" value="M1_APN-Q_like"/>
    <property type="match status" value="1"/>
</dbReference>
<dbReference type="InterPro" id="IPR001930">
    <property type="entry name" value="Peptidase_M1"/>
</dbReference>
<feature type="binding site" evidence="9">
    <location>
        <position position="339"/>
    </location>
    <ligand>
        <name>Zn(2+)</name>
        <dbReference type="ChEBI" id="CHEBI:29105"/>
        <note>catalytic</note>
    </ligand>
</feature>
<dbReference type="RefSeq" id="XP_031854449.1">
    <property type="nucleotide sequence ID" value="XM_031998558.1"/>
</dbReference>
<feature type="site" description="Transition state stabilizer" evidence="10">
    <location>
        <position position="402"/>
    </location>
</feature>
<dbReference type="Pfam" id="PF17900">
    <property type="entry name" value="Peptidase_M1_N"/>
    <property type="match status" value="1"/>
</dbReference>
<gene>
    <name evidence="15" type="ORF">SAPINGB_P003843</name>
</gene>
<comment type="similarity">
    <text evidence="1 11">Belongs to the peptidase M1 family.</text>
</comment>
<dbReference type="PRINTS" id="PR00756">
    <property type="entry name" value="ALADIPTASE"/>
</dbReference>
<dbReference type="InterPro" id="IPR042097">
    <property type="entry name" value="Aminopeptidase_N-like_N_sf"/>
</dbReference>
<keyword evidence="4 9" id="KW-0479">Metal-binding</keyword>
<organism evidence="15 16">
    <name type="scientific">Magnusiomyces paraingens</name>
    <dbReference type="NCBI Taxonomy" id="2606893"/>
    <lineage>
        <taxon>Eukaryota</taxon>
        <taxon>Fungi</taxon>
        <taxon>Dikarya</taxon>
        <taxon>Ascomycota</taxon>
        <taxon>Saccharomycotina</taxon>
        <taxon>Dipodascomycetes</taxon>
        <taxon>Dipodascales</taxon>
        <taxon>Dipodascaceae</taxon>
        <taxon>Magnusiomyces</taxon>
    </lineage>
</organism>
<dbReference type="InterPro" id="IPR014782">
    <property type="entry name" value="Peptidase_M1_dom"/>
</dbReference>
<evidence type="ECO:0000313" key="15">
    <source>
        <dbReference type="EMBL" id="VVT53973.1"/>
    </source>
</evidence>
<evidence type="ECO:0000256" key="9">
    <source>
        <dbReference type="PIRSR" id="PIRSR634016-3"/>
    </source>
</evidence>
<dbReference type="SUPFAM" id="SSF63737">
    <property type="entry name" value="Leukotriene A4 hydrolase N-terminal domain"/>
    <property type="match status" value="1"/>
</dbReference>
<evidence type="ECO:0000256" key="7">
    <source>
        <dbReference type="ARBA" id="ARBA00023049"/>
    </source>
</evidence>
<dbReference type="FunFam" id="2.60.40.1730:FF:000002">
    <property type="entry name" value="Aminopeptidase"/>
    <property type="match status" value="1"/>
</dbReference>
<feature type="domain" description="ERAP1-like C-terminal" evidence="13">
    <location>
        <begin position="533"/>
        <end position="847"/>
    </location>
</feature>
<evidence type="ECO:0000259" key="13">
    <source>
        <dbReference type="Pfam" id="PF11838"/>
    </source>
</evidence>
<feature type="binding site" evidence="9">
    <location>
        <position position="316"/>
    </location>
    <ligand>
        <name>Zn(2+)</name>
        <dbReference type="ChEBI" id="CHEBI:29105"/>
        <note>catalytic</note>
    </ligand>
</feature>
<evidence type="ECO:0000256" key="2">
    <source>
        <dbReference type="ARBA" id="ARBA00022438"/>
    </source>
</evidence>
<dbReference type="GeneID" id="43582658"/>
<dbReference type="InterPro" id="IPR045357">
    <property type="entry name" value="Aminopeptidase_N-like_N"/>
</dbReference>
<dbReference type="EC" id="3.4.11.-" evidence="11"/>
<keyword evidence="5 11" id="KW-0378">Hydrolase</keyword>
<keyword evidence="2 11" id="KW-0031">Aminopeptidase</keyword>